<dbReference type="SMART" id="SM00382">
    <property type="entry name" value="AAA"/>
    <property type="match status" value="1"/>
</dbReference>
<keyword evidence="2" id="KW-0547">Nucleotide-binding</keyword>
<sequence>MLTYDDLTNGQKLAIDGAMDAISTKRHITIRGPAGTGKTTLTKFLLDRLFQTGQQGIVLAAPTHQAKKELSKHALRKAYTIQSLLKINPSTLEENQIFEQKGTPDFSKIRVLICDEVSFYTRKLFNILMKTVPSHCVIIGIGDKAQIRGVSEDNETHELSPFFTDDRFSQVELDEVKRHQGPIIEVATDIRNGKWIYEKLDEHGNGVKQYHSVKDFLGVYFNRTKKPEDLFENRIMAYTNASVDKLNAVIRKKLYGSDVAPFLPGEILVMQEPLMFEIDVGGQTLKEVIFSNGQNVQILNVKPSRKKLVAKNVGEIEVEYIMLECETHDEDEDDYKRAWFSVIADDNTAQAISEFLSIIADKYRSRAVFPAWKDFWAIKNTFTKVRPLGAMTFHKSQGSTFKNAYLFTPCLHSYCRDPDVAQELIYVGNTRARENVGFV</sequence>
<dbReference type="CDD" id="cd18809">
    <property type="entry name" value="SF1_C_RecD"/>
    <property type="match status" value="1"/>
</dbReference>
<dbReference type="Pfam" id="PF18343">
    <property type="entry name" value="SH3_14"/>
    <property type="match status" value="1"/>
</dbReference>
<evidence type="ECO:0000313" key="2">
    <source>
        <dbReference type="EMBL" id="APU00494.1"/>
    </source>
</evidence>
<dbReference type="CDD" id="cd17933">
    <property type="entry name" value="DEXSc_RecD-like"/>
    <property type="match status" value="1"/>
</dbReference>
<dbReference type="InterPro" id="IPR003593">
    <property type="entry name" value="AAA+_ATPase"/>
</dbReference>
<organism evidence="2 3">
    <name type="scientific">Aeromonas phage 44RR2.8t.2</name>
    <dbReference type="NCBI Taxonomy" id="1932900"/>
    <lineage>
        <taxon>Viruses</taxon>
        <taxon>Duplodnaviria</taxon>
        <taxon>Heunggongvirae</taxon>
        <taxon>Uroviricota</taxon>
        <taxon>Caudoviricetes</taxon>
        <taxon>Pantevenvirales</taxon>
        <taxon>Straboviridae</taxon>
        <taxon>Biquartavirus</taxon>
        <taxon>Biquartavirus 44RR2</taxon>
    </lineage>
</organism>
<dbReference type="InterPro" id="IPR027785">
    <property type="entry name" value="UvrD-like_helicase_C"/>
</dbReference>
<dbReference type="EC" id="3.6.1.-" evidence="2"/>
<dbReference type="Gene3D" id="2.30.30.780">
    <property type="match status" value="1"/>
</dbReference>
<dbReference type="InterPro" id="IPR041214">
    <property type="entry name" value="SH3_14"/>
</dbReference>
<dbReference type="Gene3D" id="3.40.50.300">
    <property type="entry name" value="P-loop containing nucleotide triphosphate hydrolases"/>
    <property type="match status" value="2"/>
</dbReference>
<dbReference type="Proteomes" id="UP000222894">
    <property type="component" value="Genome"/>
</dbReference>
<proteinExistence type="predicted"/>
<keyword evidence="2" id="KW-0378">Hydrolase</keyword>
<keyword evidence="2" id="KW-0347">Helicase</keyword>
<accession>A0A219Y957</accession>
<name>A0A219Y957_9CAUD</name>
<dbReference type="EMBL" id="KY290948">
    <property type="protein sequence ID" value="APU00494.1"/>
    <property type="molecule type" value="Genomic_DNA"/>
</dbReference>
<keyword evidence="2" id="KW-0067">ATP-binding</keyword>
<dbReference type="SUPFAM" id="SSF52540">
    <property type="entry name" value="P-loop containing nucleoside triphosphate hydrolases"/>
    <property type="match status" value="1"/>
</dbReference>
<dbReference type="GO" id="GO:0016787">
    <property type="term" value="F:hydrolase activity"/>
    <property type="evidence" value="ECO:0007669"/>
    <property type="project" value="UniProtKB-KW"/>
</dbReference>
<dbReference type="GO" id="GO:0004386">
    <property type="term" value="F:helicase activity"/>
    <property type="evidence" value="ECO:0007669"/>
    <property type="project" value="UniProtKB-KW"/>
</dbReference>
<dbReference type="Pfam" id="PF13538">
    <property type="entry name" value="UvrD_C_2"/>
    <property type="match status" value="1"/>
</dbReference>
<dbReference type="Pfam" id="PF13604">
    <property type="entry name" value="AAA_30"/>
    <property type="match status" value="1"/>
</dbReference>
<evidence type="ECO:0000313" key="3">
    <source>
        <dbReference type="Proteomes" id="UP000222894"/>
    </source>
</evidence>
<evidence type="ECO:0000259" key="1">
    <source>
        <dbReference type="SMART" id="SM00382"/>
    </source>
</evidence>
<protein>
    <submittedName>
        <fullName evidence="2">DNA helicase</fullName>
        <ecNumber evidence="2">3.6.1.-</ecNumber>
    </submittedName>
</protein>
<feature type="domain" description="AAA+ ATPase" evidence="1">
    <location>
        <begin position="24"/>
        <end position="162"/>
    </location>
</feature>
<dbReference type="InterPro" id="IPR027417">
    <property type="entry name" value="P-loop_NTPase"/>
</dbReference>
<reference evidence="2 3" key="1">
    <citation type="journal article" date="2017" name="Sci. Rep.">
        <title>Characterization and diversity of phages infecting Aeromonas salmonicida subsp. salmonicida.</title>
        <authorList>
            <person name="Vincent A.T."/>
            <person name="Paquet V.E."/>
            <person name="Bernatchez A."/>
            <person name="Tremblay D.M."/>
            <person name="Moineau S."/>
            <person name="Charette S.J."/>
        </authorList>
    </citation>
    <scope>NUCLEOTIDE SEQUENCE [LARGE SCALE GENOMIC DNA]</scope>
</reference>